<comment type="caution">
    <text evidence="2">The sequence shown here is derived from an EMBL/GenBank/DDBJ whole genome shotgun (WGS) entry which is preliminary data.</text>
</comment>
<proteinExistence type="predicted"/>
<dbReference type="InterPro" id="IPR013922">
    <property type="entry name" value="Cyclin_PHO80-like"/>
</dbReference>
<name>A0AAV9J210_CYACA</name>
<keyword evidence="3" id="KW-1185">Reference proteome</keyword>
<evidence type="ECO:0000313" key="2">
    <source>
        <dbReference type="EMBL" id="KAK4538617.1"/>
    </source>
</evidence>
<feature type="region of interest" description="Disordered" evidence="1">
    <location>
        <begin position="305"/>
        <end position="324"/>
    </location>
</feature>
<dbReference type="EMBL" id="JANCYW010000019">
    <property type="protein sequence ID" value="KAK4538617.1"/>
    <property type="molecule type" value="Genomic_DNA"/>
</dbReference>
<dbReference type="PANTHER" id="PTHR15615">
    <property type="match status" value="1"/>
</dbReference>
<dbReference type="SUPFAM" id="SSF47954">
    <property type="entry name" value="Cyclin-like"/>
    <property type="match status" value="1"/>
</dbReference>
<dbReference type="Pfam" id="PF08613">
    <property type="entry name" value="Cyclin"/>
    <property type="match status" value="1"/>
</dbReference>
<reference evidence="2 3" key="1">
    <citation type="submission" date="2022-07" db="EMBL/GenBank/DDBJ databases">
        <title>Genome-wide signatures of adaptation to extreme environments.</title>
        <authorList>
            <person name="Cho C.H."/>
            <person name="Yoon H.S."/>
        </authorList>
    </citation>
    <scope>NUCLEOTIDE SEQUENCE [LARGE SCALE GENOMIC DNA]</scope>
    <source>
        <strain evidence="2 3">DBV 063 E5</strain>
    </source>
</reference>
<evidence type="ECO:0000256" key="1">
    <source>
        <dbReference type="SAM" id="MobiDB-lite"/>
    </source>
</evidence>
<evidence type="ECO:0008006" key="4">
    <source>
        <dbReference type="Google" id="ProtNLM"/>
    </source>
</evidence>
<dbReference type="AlphaFoldDB" id="A0AAV9J210"/>
<sequence>MDRGVGVDGPAAATRSLAAAPGTGCLVSAEESSPASITYDGDGAATGGVVAWTGGSGGGKVRARAKRSWPAWWVRTGAGAGSMPSSGLLSGGMDLGWRAMATPVASPVSSLRSGVSDAPALHEVEQALRPAVTALLQTWITHNDTYFENNTPQEMTVFHAMKKPAISIEDYIERIFTYALCSKSCFLIAAFYMERVAVKNAALRATSLNAHRLLITSVMLAAKFFDDIFYNNAYYAKVGGVPVSELNALELAMLKELDYGLNMSAEEFALYESEVSRSAVAHLPALAAAFVELGVAMEPLSPSPVRTPRPALSSAPPSSPSSWQPAGRILQLRYLRGNGDVPFVEEEAWTVSEVTPGVSRASTPYLGPL</sequence>
<evidence type="ECO:0000313" key="3">
    <source>
        <dbReference type="Proteomes" id="UP001301350"/>
    </source>
</evidence>
<protein>
    <recommendedName>
        <fullName evidence="4">Cyclin</fullName>
    </recommendedName>
</protein>
<dbReference type="InterPro" id="IPR036915">
    <property type="entry name" value="Cyclin-like_sf"/>
</dbReference>
<dbReference type="PANTHER" id="PTHR15615:SF108">
    <property type="entry name" value="PROTEIN CNPPD1"/>
    <property type="match status" value="1"/>
</dbReference>
<accession>A0AAV9J210</accession>
<gene>
    <name evidence="2" type="ORF">CDCA_CDCA19G4642</name>
</gene>
<dbReference type="Proteomes" id="UP001301350">
    <property type="component" value="Unassembled WGS sequence"/>
</dbReference>
<organism evidence="2 3">
    <name type="scientific">Cyanidium caldarium</name>
    <name type="common">Red alga</name>
    <dbReference type="NCBI Taxonomy" id="2771"/>
    <lineage>
        <taxon>Eukaryota</taxon>
        <taxon>Rhodophyta</taxon>
        <taxon>Bangiophyceae</taxon>
        <taxon>Cyanidiales</taxon>
        <taxon>Cyanidiaceae</taxon>
        <taxon>Cyanidium</taxon>
    </lineage>
</organism>
<dbReference type="Gene3D" id="1.10.472.10">
    <property type="entry name" value="Cyclin-like"/>
    <property type="match status" value="1"/>
</dbReference>
<dbReference type="GO" id="GO:0019901">
    <property type="term" value="F:protein kinase binding"/>
    <property type="evidence" value="ECO:0007669"/>
    <property type="project" value="InterPro"/>
</dbReference>
<feature type="compositionally biased region" description="Low complexity" evidence="1">
    <location>
        <begin position="308"/>
        <end position="324"/>
    </location>
</feature>